<protein>
    <recommendedName>
        <fullName evidence="5">Prolyl endopeptidase</fullName>
        <ecNumber evidence="5">3.4.21.-</ecNumber>
    </recommendedName>
</protein>
<dbReference type="Proteomes" id="UP001642464">
    <property type="component" value="Unassembled WGS sequence"/>
</dbReference>
<reference evidence="8 9" key="1">
    <citation type="submission" date="2024-02" db="EMBL/GenBank/DDBJ databases">
        <authorList>
            <person name="Chen Y."/>
            <person name="Shah S."/>
            <person name="Dougan E. K."/>
            <person name="Thang M."/>
            <person name="Chan C."/>
        </authorList>
    </citation>
    <scope>NUCLEOTIDE SEQUENCE [LARGE SCALE GENOMIC DNA]</scope>
</reference>
<evidence type="ECO:0000256" key="4">
    <source>
        <dbReference type="ARBA" id="ARBA00022825"/>
    </source>
</evidence>
<evidence type="ECO:0000313" key="8">
    <source>
        <dbReference type="EMBL" id="CAK9107138.1"/>
    </source>
</evidence>
<feature type="domain" description="Peptidase S9A N-terminal" evidence="7">
    <location>
        <begin position="64"/>
        <end position="464"/>
    </location>
</feature>
<dbReference type="PRINTS" id="PR00862">
    <property type="entry name" value="PROLIGOPTASE"/>
</dbReference>
<keyword evidence="9" id="KW-1185">Reference proteome</keyword>
<keyword evidence="2 5" id="KW-0645">Protease</keyword>
<dbReference type="Gene3D" id="2.130.10.120">
    <property type="entry name" value="Prolyl oligopeptidase, N-terminal domain"/>
    <property type="match status" value="1"/>
</dbReference>
<keyword evidence="3 5" id="KW-0378">Hydrolase</keyword>
<keyword evidence="4 5" id="KW-0720">Serine protease</keyword>
<accession>A0ABP0S453</accession>
<dbReference type="EC" id="3.4.21.-" evidence="5"/>
<feature type="domain" description="Peptidase S9 prolyl oligopeptidase catalytic" evidence="6">
    <location>
        <begin position="547"/>
        <end position="591"/>
    </location>
</feature>
<evidence type="ECO:0000256" key="5">
    <source>
        <dbReference type="RuleBase" id="RU368024"/>
    </source>
</evidence>
<proteinExistence type="inferred from homology"/>
<dbReference type="PANTHER" id="PTHR42881">
    <property type="entry name" value="PROLYL ENDOPEPTIDASE"/>
    <property type="match status" value="1"/>
</dbReference>
<feature type="non-terminal residue" evidence="8">
    <location>
        <position position="591"/>
    </location>
</feature>
<dbReference type="InterPro" id="IPR023302">
    <property type="entry name" value="Pept_S9A_N"/>
</dbReference>
<gene>
    <name evidence="8" type="ORF">SCF082_LOCUS49883</name>
</gene>
<dbReference type="SUPFAM" id="SSF50993">
    <property type="entry name" value="Peptidase/esterase 'gauge' domain"/>
    <property type="match status" value="1"/>
</dbReference>
<evidence type="ECO:0000259" key="7">
    <source>
        <dbReference type="Pfam" id="PF02897"/>
    </source>
</evidence>
<dbReference type="Pfam" id="PF02897">
    <property type="entry name" value="Peptidase_S9_N"/>
    <property type="match status" value="1"/>
</dbReference>
<organism evidence="8 9">
    <name type="scientific">Durusdinium trenchii</name>
    <dbReference type="NCBI Taxonomy" id="1381693"/>
    <lineage>
        <taxon>Eukaryota</taxon>
        <taxon>Sar</taxon>
        <taxon>Alveolata</taxon>
        <taxon>Dinophyceae</taxon>
        <taxon>Suessiales</taxon>
        <taxon>Symbiodiniaceae</taxon>
        <taxon>Durusdinium</taxon>
    </lineage>
</organism>
<evidence type="ECO:0000256" key="2">
    <source>
        <dbReference type="ARBA" id="ARBA00022670"/>
    </source>
</evidence>
<dbReference type="Pfam" id="PF00326">
    <property type="entry name" value="Peptidase_S9"/>
    <property type="match status" value="1"/>
</dbReference>
<dbReference type="SUPFAM" id="SSF53474">
    <property type="entry name" value="alpha/beta-Hydrolases"/>
    <property type="match status" value="1"/>
</dbReference>
<dbReference type="InterPro" id="IPR002470">
    <property type="entry name" value="Peptidase_S9A"/>
</dbReference>
<dbReference type="Gene3D" id="3.40.50.1820">
    <property type="entry name" value="alpha/beta hydrolase"/>
    <property type="match status" value="1"/>
</dbReference>
<sequence>MLLCISSTGRASRSFPSTFVSRRGPPHRVFSSQARFHFLPASLAFLGASSRAFRRGQSTIAAMAEDPHLWLEEINGEKCLSWAKENNEVTFKKFGHPEGTKMYGKILEILESKDKIAYVTKVDDLYYNFWQDADHVKGIWRRCTLEEYQKPAAEVSWELVLDLDALSKEEGESWVWHSPKWLDLGPSEKKDLCLLRLSPGGSDAEVIREFNVEKKAFVPEEEGGFKIKECKTQVCFKSRDVLLVGTDTGASEDMTDSGYPSTVREWKRGSSLNDAPVVFQGQKTDVLSHGAFYFDRSTFHESRTRAVTFYTHEYLWLHDGQWKKVEVPDDMTVSTFGDCFLFRLRSDWYVKDELLATQGSLLSINMDRFFANDLKDLEVLFAPSASESLEDYAGTKNFLVLSILEDVKTKLVFWEFKEGRWLNRGIDTSLGMESVSISAVEPDVSDELWVTVFGYTRPSTLFLMTADELCNGKLPSMTPLKSLPAFFNADDIEVQQFFATSLDGTKVPYFQLSKKGMAYDGSNPALLYGYGGFEISLTPVYSGARGIAWLEHGGVWIDANIRGGGEYGPRWHQAAKKANRNKAYEDFEAAA</sequence>
<dbReference type="EMBL" id="CAXAMM010042862">
    <property type="protein sequence ID" value="CAK9107138.1"/>
    <property type="molecule type" value="Genomic_DNA"/>
</dbReference>
<evidence type="ECO:0000256" key="1">
    <source>
        <dbReference type="ARBA" id="ARBA00005228"/>
    </source>
</evidence>
<dbReference type="PANTHER" id="PTHR42881:SF13">
    <property type="entry name" value="PROLYL ENDOPEPTIDASE"/>
    <property type="match status" value="1"/>
</dbReference>
<comment type="caution">
    <text evidence="8">The sequence shown here is derived from an EMBL/GenBank/DDBJ whole genome shotgun (WGS) entry which is preliminary data.</text>
</comment>
<dbReference type="InterPro" id="IPR029058">
    <property type="entry name" value="AB_hydrolase_fold"/>
</dbReference>
<evidence type="ECO:0000313" key="9">
    <source>
        <dbReference type="Proteomes" id="UP001642464"/>
    </source>
</evidence>
<dbReference type="InterPro" id="IPR051167">
    <property type="entry name" value="Prolyl_oligopep/macrocyclase"/>
</dbReference>
<comment type="similarity">
    <text evidence="1 5">Belongs to the peptidase S9A family.</text>
</comment>
<evidence type="ECO:0000259" key="6">
    <source>
        <dbReference type="Pfam" id="PF00326"/>
    </source>
</evidence>
<dbReference type="InterPro" id="IPR001375">
    <property type="entry name" value="Peptidase_S9_cat"/>
</dbReference>
<evidence type="ECO:0000256" key="3">
    <source>
        <dbReference type="ARBA" id="ARBA00022801"/>
    </source>
</evidence>
<name>A0ABP0S453_9DINO</name>